<protein>
    <recommendedName>
        <fullName evidence="2">Peptidase</fullName>
    </recommendedName>
</protein>
<sequence length="119" mass="13634">MKIQKEVQALWETKFVALGKEYTLALYPNDTALSPDKGSDLGVHWKYNNEIGINAGIPFTSRDETLLHEILHVLDDDFKLNLGHNTIYRLSSSLYGFLKGLNLWQDFPWPDKERGVALK</sequence>
<dbReference type="AlphaFoldDB" id="A0A6H1ZLA0"/>
<organism evidence="1">
    <name type="scientific">viral metagenome</name>
    <dbReference type="NCBI Taxonomy" id="1070528"/>
    <lineage>
        <taxon>unclassified sequences</taxon>
        <taxon>metagenomes</taxon>
        <taxon>organismal metagenomes</taxon>
    </lineage>
</organism>
<evidence type="ECO:0000313" key="1">
    <source>
        <dbReference type="EMBL" id="QJA48097.1"/>
    </source>
</evidence>
<accession>A0A6H1ZLA0</accession>
<gene>
    <name evidence="1" type="ORF">TM448A00834_0004</name>
</gene>
<name>A0A6H1ZLA0_9ZZZZ</name>
<reference evidence="1" key="1">
    <citation type="submission" date="2020-03" db="EMBL/GenBank/DDBJ databases">
        <title>The deep terrestrial virosphere.</title>
        <authorList>
            <person name="Holmfeldt K."/>
            <person name="Nilsson E."/>
            <person name="Simone D."/>
            <person name="Lopez-Fernandez M."/>
            <person name="Wu X."/>
            <person name="de Brujin I."/>
            <person name="Lundin D."/>
            <person name="Andersson A."/>
            <person name="Bertilsson S."/>
            <person name="Dopson M."/>
        </authorList>
    </citation>
    <scope>NUCLEOTIDE SEQUENCE</scope>
    <source>
        <strain evidence="1">TM448A00834</strain>
    </source>
</reference>
<evidence type="ECO:0008006" key="2">
    <source>
        <dbReference type="Google" id="ProtNLM"/>
    </source>
</evidence>
<proteinExistence type="predicted"/>
<dbReference type="EMBL" id="MT144071">
    <property type="protein sequence ID" value="QJA48097.1"/>
    <property type="molecule type" value="Genomic_DNA"/>
</dbReference>